<organism evidence="3 4">
    <name type="scientific">Alteromonas sediminis</name>
    <dbReference type="NCBI Taxonomy" id="2259342"/>
    <lineage>
        <taxon>Bacteria</taxon>
        <taxon>Pseudomonadati</taxon>
        <taxon>Pseudomonadota</taxon>
        <taxon>Gammaproteobacteria</taxon>
        <taxon>Alteromonadales</taxon>
        <taxon>Alteromonadaceae</taxon>
        <taxon>Alteromonas/Salinimonas group</taxon>
        <taxon>Alteromonas</taxon>
    </lineage>
</organism>
<dbReference type="PANTHER" id="PTHR30041">
    <property type="entry name" value="ARSENATE REDUCTASE"/>
    <property type="match status" value="1"/>
</dbReference>
<evidence type="ECO:0000256" key="2">
    <source>
        <dbReference type="PROSITE-ProRule" id="PRU01282"/>
    </source>
</evidence>
<reference evidence="3 4" key="1">
    <citation type="submission" date="2018-11" db="EMBL/GenBank/DDBJ databases">
        <authorList>
            <person name="Ye M.-Q."/>
            <person name="Du Z.-J."/>
        </authorList>
    </citation>
    <scope>NUCLEOTIDE SEQUENCE [LARGE SCALE GENOMIC DNA]</scope>
    <source>
        <strain evidence="3 4">U0105</strain>
    </source>
</reference>
<dbReference type="CDD" id="cd03035">
    <property type="entry name" value="ArsC_Yffb"/>
    <property type="match status" value="1"/>
</dbReference>
<comment type="similarity">
    <text evidence="1 2">Belongs to the ArsC family.</text>
</comment>
<dbReference type="InterPro" id="IPR006660">
    <property type="entry name" value="Arsenate_reductase-like"/>
</dbReference>
<dbReference type="PROSITE" id="PS51353">
    <property type="entry name" value="ARSC"/>
    <property type="match status" value="1"/>
</dbReference>
<dbReference type="AlphaFoldDB" id="A0A3N5YCV8"/>
<protein>
    <submittedName>
        <fullName evidence="3">Arsenate reductase</fullName>
    </submittedName>
</protein>
<dbReference type="OrthoDB" id="9803749at2"/>
<accession>A0A3N5YCV8</accession>
<keyword evidence="4" id="KW-1185">Reference proteome</keyword>
<dbReference type="Proteomes" id="UP000275281">
    <property type="component" value="Unassembled WGS sequence"/>
</dbReference>
<comment type="caution">
    <text evidence="3">The sequence shown here is derived from an EMBL/GenBank/DDBJ whole genome shotgun (WGS) entry which is preliminary data.</text>
</comment>
<dbReference type="Gene3D" id="3.40.30.10">
    <property type="entry name" value="Glutaredoxin"/>
    <property type="match status" value="1"/>
</dbReference>
<evidence type="ECO:0000256" key="1">
    <source>
        <dbReference type="ARBA" id="ARBA00007198"/>
    </source>
</evidence>
<dbReference type="InterPro" id="IPR036249">
    <property type="entry name" value="Thioredoxin-like_sf"/>
</dbReference>
<dbReference type="NCBIfam" id="TIGR01617">
    <property type="entry name" value="arsC_related"/>
    <property type="match status" value="1"/>
</dbReference>
<dbReference type="SUPFAM" id="SSF52833">
    <property type="entry name" value="Thioredoxin-like"/>
    <property type="match status" value="1"/>
</dbReference>
<dbReference type="RefSeq" id="WP_124027108.1">
    <property type="nucleotide sequence ID" value="NZ_JBHRSN010000015.1"/>
</dbReference>
<evidence type="ECO:0000313" key="3">
    <source>
        <dbReference type="EMBL" id="RPJ67205.1"/>
    </source>
</evidence>
<evidence type="ECO:0000313" key="4">
    <source>
        <dbReference type="Proteomes" id="UP000275281"/>
    </source>
</evidence>
<proteinExistence type="inferred from homology"/>
<sequence>MTTLLFGISNCDTVKKAKKWLDAHNIDYTFHDFKKDAPTLAWLSQVESAIGWETLLNKRGTTFRKLSDEDKADIDKDKALSLLLEHHSMIKRPVLEHKGEFYCGFSEQKYAEVFA</sequence>
<dbReference type="PANTHER" id="PTHR30041:SF8">
    <property type="entry name" value="PROTEIN YFFB"/>
    <property type="match status" value="1"/>
</dbReference>
<dbReference type="Pfam" id="PF03960">
    <property type="entry name" value="ArsC"/>
    <property type="match status" value="1"/>
</dbReference>
<gene>
    <name evidence="3" type="ORF">DRW07_06615</name>
</gene>
<dbReference type="EMBL" id="RPOK01000002">
    <property type="protein sequence ID" value="RPJ67205.1"/>
    <property type="molecule type" value="Genomic_DNA"/>
</dbReference>
<name>A0A3N5YCV8_9ALTE</name>
<dbReference type="InterPro" id="IPR006504">
    <property type="entry name" value="Tscrpt_reg_Spx/MgsR"/>
</dbReference>